<keyword evidence="2" id="KW-0805">Transcription regulation</keyword>
<dbReference type="Pfam" id="PF08513">
    <property type="entry name" value="LisH"/>
    <property type="match status" value="1"/>
</dbReference>
<reference evidence="5" key="1">
    <citation type="submission" date="2024-03" db="EMBL/GenBank/DDBJ databases">
        <authorList>
            <consortium name="ELIXIR-Norway"/>
            <consortium name="Elixir Norway"/>
        </authorList>
    </citation>
    <scope>NUCLEOTIDE SEQUENCE</scope>
</reference>
<dbReference type="PANTHER" id="PTHR45093:SF2">
    <property type="entry name" value="LISH DOMAIN-CONTAINING PROTEIN"/>
    <property type="match status" value="1"/>
</dbReference>
<sequence>MPHNCILHQGSVRIGRLVKQLKLSDRLDVYIYDSLVKRNFQASAKAFLNECKVSSDPVAIDVHGGFLFEWQSVFWDIHVTCTNEEHSEVAAPILR</sequence>
<dbReference type="Proteomes" id="UP001497522">
    <property type="component" value="Chromosome 12"/>
</dbReference>
<comment type="subcellular location">
    <subcellularLocation>
        <location evidence="1">Nucleus</location>
    </subcellularLocation>
</comment>
<keyword evidence="6" id="KW-1185">Reference proteome</keyword>
<dbReference type="InterPro" id="IPR006594">
    <property type="entry name" value="LisH"/>
</dbReference>
<keyword evidence="4" id="KW-0539">Nucleus</keyword>
<dbReference type="PROSITE" id="PS50896">
    <property type="entry name" value="LISH"/>
    <property type="match status" value="1"/>
</dbReference>
<gene>
    <name evidence="5" type="ORF">CSSPJE1EN2_LOCUS4703</name>
</gene>
<dbReference type="EMBL" id="OZ023713">
    <property type="protein sequence ID" value="CAK9861708.1"/>
    <property type="molecule type" value="Genomic_DNA"/>
</dbReference>
<protein>
    <submittedName>
        <fullName evidence="5">Uncharacterized protein</fullName>
    </submittedName>
</protein>
<evidence type="ECO:0000256" key="1">
    <source>
        <dbReference type="ARBA" id="ARBA00004123"/>
    </source>
</evidence>
<evidence type="ECO:0000313" key="6">
    <source>
        <dbReference type="Proteomes" id="UP001497522"/>
    </source>
</evidence>
<evidence type="ECO:0000256" key="4">
    <source>
        <dbReference type="ARBA" id="ARBA00023242"/>
    </source>
</evidence>
<accession>A0ABP1AGN4</accession>
<dbReference type="PANTHER" id="PTHR45093">
    <property type="entry name" value="TRANSCRIPTION ACTIVATOR MSS11"/>
    <property type="match status" value="1"/>
</dbReference>
<keyword evidence="3" id="KW-0804">Transcription</keyword>
<evidence type="ECO:0000313" key="5">
    <source>
        <dbReference type="EMBL" id="CAK9861708.1"/>
    </source>
</evidence>
<evidence type="ECO:0000256" key="2">
    <source>
        <dbReference type="ARBA" id="ARBA00023015"/>
    </source>
</evidence>
<organism evidence="5 6">
    <name type="scientific">Sphagnum jensenii</name>
    <dbReference type="NCBI Taxonomy" id="128206"/>
    <lineage>
        <taxon>Eukaryota</taxon>
        <taxon>Viridiplantae</taxon>
        <taxon>Streptophyta</taxon>
        <taxon>Embryophyta</taxon>
        <taxon>Bryophyta</taxon>
        <taxon>Sphagnophytina</taxon>
        <taxon>Sphagnopsida</taxon>
        <taxon>Sphagnales</taxon>
        <taxon>Sphagnaceae</taxon>
        <taxon>Sphagnum</taxon>
    </lineage>
</organism>
<name>A0ABP1AGN4_9BRYO</name>
<evidence type="ECO:0000256" key="3">
    <source>
        <dbReference type="ARBA" id="ARBA00023163"/>
    </source>
</evidence>
<proteinExistence type="predicted"/>